<dbReference type="GO" id="GO:0003676">
    <property type="term" value="F:nucleic acid binding"/>
    <property type="evidence" value="ECO:0007669"/>
    <property type="project" value="InterPro"/>
</dbReference>
<dbReference type="EMBL" id="JAKOGI010000097">
    <property type="protein sequence ID" value="KAJ8444495.1"/>
    <property type="molecule type" value="Genomic_DNA"/>
</dbReference>
<dbReference type="Pfam" id="PF14392">
    <property type="entry name" value="zf-CCHC_4"/>
    <property type="match status" value="1"/>
</dbReference>
<accession>A0A9Q1QLJ7</accession>
<gene>
    <name evidence="3" type="ORF">Cgig2_024059</name>
</gene>
<dbReference type="Proteomes" id="UP001153076">
    <property type="component" value="Unassembled WGS sequence"/>
</dbReference>
<dbReference type="OrthoDB" id="1707487at2759"/>
<evidence type="ECO:0000313" key="4">
    <source>
        <dbReference type="Proteomes" id="UP001153076"/>
    </source>
</evidence>
<name>A0A9Q1QLJ7_9CARY</name>
<keyword evidence="1" id="KW-0863">Zinc-finger</keyword>
<proteinExistence type="predicted"/>
<keyword evidence="1" id="KW-0862">Zinc</keyword>
<sequence>MAAKLEAAWSRLRLKEEEEKVMLHEDEVQNDKNEDTALCLLYLIREFARKDMATSCRVEKALNFMVDIDVRKPLRGRVKKIIQQRQIWIKFKYMKLPDFCYACGHLGHVFRRCEMFDDDVPETGLQYGIFLRSSLLKSRRQGIETEIQEEH</sequence>
<evidence type="ECO:0000259" key="2">
    <source>
        <dbReference type="PROSITE" id="PS50158"/>
    </source>
</evidence>
<comment type="caution">
    <text evidence="3">The sequence shown here is derived from an EMBL/GenBank/DDBJ whole genome shotgun (WGS) entry which is preliminary data.</text>
</comment>
<feature type="domain" description="CCHC-type" evidence="2">
    <location>
        <begin position="100"/>
        <end position="113"/>
    </location>
</feature>
<dbReference type="InterPro" id="IPR001878">
    <property type="entry name" value="Znf_CCHC"/>
</dbReference>
<organism evidence="3 4">
    <name type="scientific">Carnegiea gigantea</name>
    <dbReference type="NCBI Taxonomy" id="171969"/>
    <lineage>
        <taxon>Eukaryota</taxon>
        <taxon>Viridiplantae</taxon>
        <taxon>Streptophyta</taxon>
        <taxon>Embryophyta</taxon>
        <taxon>Tracheophyta</taxon>
        <taxon>Spermatophyta</taxon>
        <taxon>Magnoliopsida</taxon>
        <taxon>eudicotyledons</taxon>
        <taxon>Gunneridae</taxon>
        <taxon>Pentapetalae</taxon>
        <taxon>Caryophyllales</taxon>
        <taxon>Cactineae</taxon>
        <taxon>Cactaceae</taxon>
        <taxon>Cactoideae</taxon>
        <taxon>Echinocereeae</taxon>
        <taxon>Carnegiea</taxon>
    </lineage>
</organism>
<evidence type="ECO:0000256" key="1">
    <source>
        <dbReference type="PROSITE-ProRule" id="PRU00047"/>
    </source>
</evidence>
<keyword evidence="1" id="KW-0479">Metal-binding</keyword>
<protein>
    <recommendedName>
        <fullName evidence="2">CCHC-type domain-containing protein</fullName>
    </recommendedName>
</protein>
<dbReference type="InterPro" id="IPR025836">
    <property type="entry name" value="Zn_knuckle_CX2CX4HX4C"/>
</dbReference>
<evidence type="ECO:0000313" key="3">
    <source>
        <dbReference type="EMBL" id="KAJ8444495.1"/>
    </source>
</evidence>
<reference evidence="3" key="1">
    <citation type="submission" date="2022-04" db="EMBL/GenBank/DDBJ databases">
        <title>Carnegiea gigantea Genome sequencing and assembly v2.</title>
        <authorList>
            <person name="Copetti D."/>
            <person name="Sanderson M.J."/>
            <person name="Burquez A."/>
            <person name="Wojciechowski M.F."/>
        </authorList>
    </citation>
    <scope>NUCLEOTIDE SEQUENCE</scope>
    <source>
        <strain evidence="3">SGP5-SGP5p</strain>
        <tissue evidence="3">Aerial part</tissue>
    </source>
</reference>
<dbReference type="AlphaFoldDB" id="A0A9Q1QLJ7"/>
<dbReference type="GO" id="GO:0008270">
    <property type="term" value="F:zinc ion binding"/>
    <property type="evidence" value="ECO:0007669"/>
    <property type="project" value="UniProtKB-KW"/>
</dbReference>
<keyword evidence="4" id="KW-1185">Reference proteome</keyword>
<dbReference type="PROSITE" id="PS50158">
    <property type="entry name" value="ZF_CCHC"/>
    <property type="match status" value="1"/>
</dbReference>